<evidence type="ECO:0000313" key="1">
    <source>
        <dbReference type="EMBL" id="SDV08490.1"/>
    </source>
</evidence>
<keyword evidence="2" id="KW-1185">Reference proteome</keyword>
<organism evidence="1 2">
    <name type="scientific">Pseudomonas brenneri</name>
    <dbReference type="NCBI Taxonomy" id="129817"/>
    <lineage>
        <taxon>Bacteria</taxon>
        <taxon>Pseudomonadati</taxon>
        <taxon>Pseudomonadota</taxon>
        <taxon>Gammaproteobacteria</taxon>
        <taxon>Pseudomonadales</taxon>
        <taxon>Pseudomonadaceae</taxon>
        <taxon>Pseudomonas</taxon>
    </lineage>
</organism>
<dbReference type="EMBL" id="LT629800">
    <property type="protein sequence ID" value="SDV08490.1"/>
    <property type="molecule type" value="Genomic_DNA"/>
</dbReference>
<evidence type="ECO:0000313" key="2">
    <source>
        <dbReference type="Proteomes" id="UP000199620"/>
    </source>
</evidence>
<accession>A0ABY0WKZ7</accession>
<gene>
    <name evidence="1" type="ORF">SAMN04490181_4462</name>
</gene>
<name>A0ABY0WKZ7_9PSED</name>
<reference evidence="1 2" key="1">
    <citation type="submission" date="2016-10" db="EMBL/GenBank/DDBJ databases">
        <authorList>
            <person name="Varghese N."/>
            <person name="Submissions S."/>
        </authorList>
    </citation>
    <scope>NUCLEOTIDE SEQUENCE [LARGE SCALE GENOMIC DNA]</scope>
    <source>
        <strain evidence="1 2">BS2771</strain>
    </source>
</reference>
<proteinExistence type="predicted"/>
<sequence length="76" mass="8514">MKNGHADWVGCPFLLGQCLPKGQRIEIFRVMHARSARPHYQVWPGIQNRFLPPDLMIFSTSSVNDFAISVLSSADG</sequence>
<protein>
    <submittedName>
        <fullName evidence="1">Uncharacterized protein</fullName>
    </submittedName>
</protein>
<dbReference type="Proteomes" id="UP000199620">
    <property type="component" value="Chromosome I"/>
</dbReference>